<dbReference type="InterPro" id="IPR002734">
    <property type="entry name" value="RibDG_C"/>
</dbReference>
<dbReference type="EMBL" id="JU967560">
    <property type="protein sequence ID" value="AFJ68829.1"/>
    <property type="molecule type" value="mRNA"/>
</dbReference>
<accession>I2CPJ6</accession>
<dbReference type="GO" id="GO:0009231">
    <property type="term" value="P:riboflavin biosynthetic process"/>
    <property type="evidence" value="ECO:0007669"/>
    <property type="project" value="InterPro"/>
</dbReference>
<dbReference type="Gene3D" id="3.40.430.10">
    <property type="entry name" value="Dihydrofolate Reductase, subunit A"/>
    <property type="match status" value="1"/>
</dbReference>
<name>I2CPJ6_NANGC</name>
<organism evidence="5">
    <name type="scientific">Nannochloropsis gaditana (strain CCMP526)</name>
    <name type="common">Green microalga</name>
    <name type="synonym">Microchloropsis gaditana</name>
    <dbReference type="NCBI Taxonomy" id="1093141"/>
    <lineage>
        <taxon>Eukaryota</taxon>
        <taxon>Sar</taxon>
        <taxon>Stramenopiles</taxon>
        <taxon>Ochrophyta</taxon>
        <taxon>Eustigmatophyceae</taxon>
        <taxon>Eustigmatales</taxon>
        <taxon>Monodopsidaceae</taxon>
        <taxon>Nannochloropsis</taxon>
    </lineage>
</organism>
<reference evidence="5" key="1">
    <citation type="journal article" date="2012" name="Bioengineered">
        <title>Additional insights into the genome of the oleaginous model alga Nannochloropsis gaditana.</title>
        <authorList>
            <person name="Jinkerson R.E."/>
            <person name="Radakovits R."/>
            <person name="Posewitz M.C."/>
        </authorList>
    </citation>
    <scope>NUCLEOTIDE SEQUENCE</scope>
    <source>
        <strain evidence="5">CCMP526</strain>
    </source>
</reference>
<keyword evidence="3" id="KW-0560">Oxidoreductase</keyword>
<dbReference type="SUPFAM" id="SSF53597">
    <property type="entry name" value="Dihydrofolate reductase-like"/>
    <property type="match status" value="1"/>
</dbReference>
<dbReference type="GO" id="GO:0008703">
    <property type="term" value="F:5-amino-6-(5-phosphoribosylamino)uracil reductase activity"/>
    <property type="evidence" value="ECO:0007669"/>
    <property type="project" value="InterPro"/>
</dbReference>
<dbReference type="AlphaFoldDB" id="I2CPJ6"/>
<keyword evidence="2" id="KW-0521">NADP</keyword>
<evidence type="ECO:0000256" key="3">
    <source>
        <dbReference type="ARBA" id="ARBA00023002"/>
    </source>
</evidence>
<dbReference type="InterPro" id="IPR050765">
    <property type="entry name" value="Riboflavin_Biosynth_HTPR"/>
</dbReference>
<protein>
    <submittedName>
        <fullName evidence="5">Riboflavin biosynthesis protein</fullName>
    </submittedName>
</protein>
<feature type="domain" description="Bacterial bifunctional deaminase-reductase C-terminal" evidence="4">
    <location>
        <begin position="23"/>
        <end position="200"/>
    </location>
</feature>
<reference evidence="5" key="2">
    <citation type="journal article" date="2012" name="Nat. Commun.">
        <title>Draft genome sequence and genetic transformation of the oleaginous alga Nannochloropis gaditana.</title>
        <authorList>
            <person name="Radakovits R."/>
            <person name="Jinkerson R.E."/>
            <person name="Fuerstenberg S.I."/>
            <person name="Tae H."/>
            <person name="Settlage R.E."/>
            <person name="Boore J.L."/>
            <person name="Posewitz M.C."/>
        </authorList>
    </citation>
    <scope>NUCLEOTIDE SEQUENCE</scope>
    <source>
        <strain evidence="5">CCMP526</strain>
    </source>
</reference>
<evidence type="ECO:0000256" key="2">
    <source>
        <dbReference type="ARBA" id="ARBA00022857"/>
    </source>
</evidence>
<dbReference type="Pfam" id="PF01872">
    <property type="entry name" value="RibD_C"/>
    <property type="match status" value="1"/>
</dbReference>
<dbReference type="InterPro" id="IPR024072">
    <property type="entry name" value="DHFR-like_dom_sf"/>
</dbReference>
<dbReference type="PANTHER" id="PTHR38011">
    <property type="entry name" value="DIHYDROFOLATE REDUCTASE FAMILY PROTEIN (AFU_ORTHOLOGUE AFUA_8G06820)"/>
    <property type="match status" value="1"/>
</dbReference>
<evidence type="ECO:0000313" key="5">
    <source>
        <dbReference type="EMBL" id="AFJ68829.1"/>
    </source>
</evidence>
<proteinExistence type="evidence at transcript level"/>
<dbReference type="PANTHER" id="PTHR38011:SF7">
    <property type="entry name" value="2,5-DIAMINO-6-RIBOSYLAMINO-4(3H)-PYRIMIDINONE 5'-PHOSPHATE REDUCTASE"/>
    <property type="match status" value="1"/>
</dbReference>
<evidence type="ECO:0000256" key="1">
    <source>
        <dbReference type="ARBA" id="ARBA00005104"/>
    </source>
</evidence>
<gene>
    <name evidence="5" type="ORF">NGATSA_3027800</name>
</gene>
<comment type="pathway">
    <text evidence="1">Cofactor biosynthesis; riboflavin biosynthesis.</text>
</comment>
<evidence type="ECO:0000259" key="4">
    <source>
        <dbReference type="Pfam" id="PF01872"/>
    </source>
</evidence>
<sequence length="257" mass="28800">MEGLGTYFCSGVKQRGKGERPRVTVKLAVDRKGAVDDATLKPGRFTCEASLDAVHRLRRESEAVVVGVETVVRDDPSLTVRRVPLRPDQRQPIRVVLDRSLRIPYSSTLLNDRHRTLVYYVQGPWRHMRAADIMLSKFVAPVLIDCINEPELRPEDPAPLLEVLGRLYDMGVREHIMVEGGPRTAKAFLDAACVDRAVIFEAAMEFKGDPIPSGVDENVLKKAGLMYLGSYPSGVDMVHCWSRPDLPWPAQELSDWP</sequence>